<keyword evidence="3" id="KW-1133">Transmembrane helix</keyword>
<dbReference type="PROSITE" id="PS00626">
    <property type="entry name" value="RCC1_2"/>
    <property type="match status" value="1"/>
</dbReference>
<reference evidence="4" key="1">
    <citation type="submission" date="2020-11" db="EMBL/GenBank/DDBJ databases">
        <authorList>
            <consortium name="DOE Joint Genome Institute"/>
            <person name="Ahrendt S."/>
            <person name="Riley R."/>
            <person name="Andreopoulos W."/>
            <person name="Labutti K."/>
            <person name="Pangilinan J."/>
            <person name="Ruiz-Duenas F.J."/>
            <person name="Barrasa J.M."/>
            <person name="Sanchez-Garcia M."/>
            <person name="Camarero S."/>
            <person name="Miyauchi S."/>
            <person name="Serrano A."/>
            <person name="Linde D."/>
            <person name="Babiker R."/>
            <person name="Drula E."/>
            <person name="Ayuso-Fernandez I."/>
            <person name="Pacheco R."/>
            <person name="Padilla G."/>
            <person name="Ferreira P."/>
            <person name="Barriuso J."/>
            <person name="Kellner H."/>
            <person name="Castanera R."/>
            <person name="Alfaro M."/>
            <person name="Ramirez L."/>
            <person name="Pisabarro A.G."/>
            <person name="Kuo A."/>
            <person name="Tritt A."/>
            <person name="Lipzen A."/>
            <person name="He G."/>
            <person name="Yan M."/>
            <person name="Ng V."/>
            <person name="Cullen D."/>
            <person name="Martin F."/>
            <person name="Rosso M.-N."/>
            <person name="Henrissat B."/>
            <person name="Hibbett D."/>
            <person name="Martinez A.T."/>
            <person name="Grigoriev I.V."/>
        </authorList>
    </citation>
    <scope>NUCLEOTIDE SEQUENCE</scope>
    <source>
        <strain evidence="4">CBS 506.95</strain>
    </source>
</reference>
<dbReference type="Proteomes" id="UP000807306">
    <property type="component" value="Unassembled WGS sequence"/>
</dbReference>
<organism evidence="4 5">
    <name type="scientific">Crepidotus variabilis</name>
    <dbReference type="NCBI Taxonomy" id="179855"/>
    <lineage>
        <taxon>Eukaryota</taxon>
        <taxon>Fungi</taxon>
        <taxon>Dikarya</taxon>
        <taxon>Basidiomycota</taxon>
        <taxon>Agaricomycotina</taxon>
        <taxon>Agaricomycetes</taxon>
        <taxon>Agaricomycetidae</taxon>
        <taxon>Agaricales</taxon>
        <taxon>Agaricineae</taxon>
        <taxon>Crepidotaceae</taxon>
        <taxon>Crepidotus</taxon>
    </lineage>
</organism>
<evidence type="ECO:0000313" key="5">
    <source>
        <dbReference type="Proteomes" id="UP000807306"/>
    </source>
</evidence>
<dbReference type="PROSITE" id="PS50012">
    <property type="entry name" value="RCC1_3"/>
    <property type="match status" value="1"/>
</dbReference>
<evidence type="ECO:0000313" key="4">
    <source>
        <dbReference type="EMBL" id="KAF9533459.1"/>
    </source>
</evidence>
<comment type="caution">
    <text evidence="4">The sequence shown here is derived from an EMBL/GenBank/DDBJ whole genome shotgun (WGS) entry which is preliminary data.</text>
</comment>
<dbReference type="PANTHER" id="PTHR47563">
    <property type="entry name" value="PROTEIN FMP25, MITOCHONDRIAL"/>
    <property type="match status" value="1"/>
</dbReference>
<protein>
    <submittedName>
        <fullName evidence="4">Regulator of chromosome condensation 1/beta-lactamase-inhibitor protein II</fullName>
    </submittedName>
</protein>
<dbReference type="GO" id="GO:0034551">
    <property type="term" value="P:mitochondrial respiratory chain complex III assembly"/>
    <property type="evidence" value="ECO:0007669"/>
    <property type="project" value="TreeGrafter"/>
</dbReference>
<dbReference type="PANTHER" id="PTHR47563:SF1">
    <property type="entry name" value="PROTEIN FMP25, MITOCHONDRIAL"/>
    <property type="match status" value="1"/>
</dbReference>
<dbReference type="AlphaFoldDB" id="A0A9P6ER02"/>
<keyword evidence="5" id="KW-1185">Reference proteome</keyword>
<dbReference type="EMBL" id="MU157828">
    <property type="protein sequence ID" value="KAF9533459.1"/>
    <property type="molecule type" value="Genomic_DNA"/>
</dbReference>
<proteinExistence type="predicted"/>
<evidence type="ECO:0000256" key="3">
    <source>
        <dbReference type="SAM" id="Phobius"/>
    </source>
</evidence>
<dbReference type="InterPro" id="IPR000408">
    <property type="entry name" value="Reg_chr_condens"/>
</dbReference>
<dbReference type="InterPro" id="IPR009091">
    <property type="entry name" value="RCC1/BLIP-II"/>
</dbReference>
<gene>
    <name evidence="4" type="ORF">CPB83DRAFT_783049</name>
</gene>
<evidence type="ECO:0000256" key="2">
    <source>
        <dbReference type="SAM" id="MobiDB-lite"/>
    </source>
</evidence>
<sequence>MYSRAGTTLKRQLQRSGPTQTRAGCRAVSTNASRSTLSAQRRVALALATAAGGLTLFYYTFPRQIHNDALPPSSAKSSSSKAKVSQPVLDPNVLHSLVWGSNSSAGLAPDSPATEPIRTPAVAAWLEGIALRDLGLHEKHAACVDARGDVYQWGEGFFGAVQGRAPKRTLRGKNIIQLQLTDDKIFALSSSGRIYVLASSGVKQGLSPGKPTPASDSWWGTGWLWGEDQTVDFAEISPAEPLGWGESITSIAAGKNHLLALSSKGRVLAHPVNNLANFYGQLGLRKFEMPDPAQLIPTKIAPQVQVELIPKSLADPFINSSRAIRVSSTAFTSENLANVDDKDIRFCTKLYEVPVLKEVEAAQIAAGSRTSFLRTSNGRVLAWGANDFGQLGLGSNVALDTITVPTEVVLWRFVSNSTETKCLDVVAGGDLTAFVVERKDSANPATLDVLMSGNGQYGGLGNNSFTNSQGTPTRVKAISGLQQYNEHTKRLEPIKPEEVVISSTGHVVASLNSSPTSDGIGGKDLMVWGKNYESELGNGKKSSLPQPAVMEYPEGERLMLMKKKAKEVKDLQGKVWKRGIKVEQRVAVGPQNSVVYWKLV</sequence>
<dbReference type="InterPro" id="IPR053245">
    <property type="entry name" value="MitoProcess-Associated"/>
</dbReference>
<feature type="region of interest" description="Disordered" evidence="2">
    <location>
        <begin position="1"/>
        <end position="27"/>
    </location>
</feature>
<evidence type="ECO:0000256" key="1">
    <source>
        <dbReference type="PROSITE-ProRule" id="PRU00235"/>
    </source>
</evidence>
<feature type="transmembrane region" description="Helical" evidence="3">
    <location>
        <begin position="43"/>
        <end position="61"/>
    </location>
</feature>
<name>A0A9P6ER02_9AGAR</name>
<dbReference type="OrthoDB" id="10256179at2759"/>
<dbReference type="SUPFAM" id="SSF50985">
    <property type="entry name" value="RCC1/BLIP-II"/>
    <property type="match status" value="1"/>
</dbReference>
<dbReference type="Gene3D" id="2.130.10.30">
    <property type="entry name" value="Regulator of chromosome condensation 1/beta-lactamase-inhibitor protein II"/>
    <property type="match status" value="1"/>
</dbReference>
<dbReference type="Pfam" id="PF00415">
    <property type="entry name" value="RCC1"/>
    <property type="match status" value="1"/>
</dbReference>
<keyword evidence="3" id="KW-0472">Membrane</keyword>
<feature type="repeat" description="RCC1" evidence="1">
    <location>
        <begin position="378"/>
        <end position="438"/>
    </location>
</feature>
<dbReference type="GO" id="GO:0005743">
    <property type="term" value="C:mitochondrial inner membrane"/>
    <property type="evidence" value="ECO:0007669"/>
    <property type="project" value="TreeGrafter"/>
</dbReference>
<accession>A0A9P6ER02</accession>
<keyword evidence="3" id="KW-0812">Transmembrane</keyword>